<organism evidence="2 3">
    <name type="scientific">Clohesyomyces aquaticus</name>
    <dbReference type="NCBI Taxonomy" id="1231657"/>
    <lineage>
        <taxon>Eukaryota</taxon>
        <taxon>Fungi</taxon>
        <taxon>Dikarya</taxon>
        <taxon>Ascomycota</taxon>
        <taxon>Pezizomycotina</taxon>
        <taxon>Dothideomycetes</taxon>
        <taxon>Pleosporomycetidae</taxon>
        <taxon>Pleosporales</taxon>
        <taxon>Lindgomycetaceae</taxon>
        <taxon>Clohesyomyces</taxon>
    </lineage>
</organism>
<dbReference type="AlphaFoldDB" id="A0A1Y1ZLR3"/>
<evidence type="ECO:0000313" key="2">
    <source>
        <dbReference type="EMBL" id="ORY11193.1"/>
    </source>
</evidence>
<feature type="region of interest" description="Disordered" evidence="1">
    <location>
        <begin position="32"/>
        <end position="69"/>
    </location>
</feature>
<name>A0A1Y1ZLR3_9PLEO</name>
<accession>A0A1Y1ZLR3</accession>
<evidence type="ECO:0000313" key="3">
    <source>
        <dbReference type="Proteomes" id="UP000193144"/>
    </source>
</evidence>
<feature type="region of interest" description="Disordered" evidence="1">
    <location>
        <begin position="220"/>
        <end position="245"/>
    </location>
</feature>
<protein>
    <submittedName>
        <fullName evidence="2">Uncharacterized protein</fullName>
    </submittedName>
</protein>
<keyword evidence="3" id="KW-1185">Reference proteome</keyword>
<proteinExistence type="predicted"/>
<sequence length="245" mass="27023">MHNLHSVRAQRLAYDAAGVLDAGSACCSPTEHAAGTPSLHLEEGSLDGSGRARPPPPIERSGANHRPGRRERVMGCCPGLWRDSARVDGCIEWARAPCGMCLETFSLATQRARWLLIQYGVLRMTTPRRRPRPVPHERRERRKSAESPTQDRVPQAQETPDKAAVPEQPQEQFASSPPGGGRLRYRLRTRRHSPPVEQQAACQHAARVQQEQIPGSLEDLGVGFEDIDDDGLSGYTNSRRDIGCG</sequence>
<comment type="caution">
    <text evidence="2">The sequence shown here is derived from an EMBL/GenBank/DDBJ whole genome shotgun (WGS) entry which is preliminary data.</text>
</comment>
<dbReference type="EMBL" id="MCFA01000063">
    <property type="protein sequence ID" value="ORY11193.1"/>
    <property type="molecule type" value="Genomic_DNA"/>
</dbReference>
<reference evidence="2 3" key="1">
    <citation type="submission" date="2016-07" db="EMBL/GenBank/DDBJ databases">
        <title>Pervasive Adenine N6-methylation of Active Genes in Fungi.</title>
        <authorList>
            <consortium name="DOE Joint Genome Institute"/>
            <person name="Mondo S.J."/>
            <person name="Dannebaum R.O."/>
            <person name="Kuo R.C."/>
            <person name="Labutti K."/>
            <person name="Haridas S."/>
            <person name="Kuo A."/>
            <person name="Salamov A."/>
            <person name="Ahrendt S.R."/>
            <person name="Lipzen A."/>
            <person name="Sullivan W."/>
            <person name="Andreopoulos W.B."/>
            <person name="Clum A."/>
            <person name="Lindquist E."/>
            <person name="Daum C."/>
            <person name="Ramamoorthy G.K."/>
            <person name="Gryganskyi A."/>
            <person name="Culley D."/>
            <person name="Magnuson J.K."/>
            <person name="James T.Y."/>
            <person name="O'Malley M.A."/>
            <person name="Stajich J.E."/>
            <person name="Spatafora J.W."/>
            <person name="Visel A."/>
            <person name="Grigoriev I.V."/>
        </authorList>
    </citation>
    <scope>NUCLEOTIDE SEQUENCE [LARGE SCALE GENOMIC DNA]</scope>
    <source>
        <strain evidence="2 3">CBS 115471</strain>
    </source>
</reference>
<gene>
    <name evidence="2" type="ORF">BCR34DRAFT_588018</name>
</gene>
<dbReference type="Proteomes" id="UP000193144">
    <property type="component" value="Unassembled WGS sequence"/>
</dbReference>
<feature type="region of interest" description="Disordered" evidence="1">
    <location>
        <begin position="127"/>
        <end position="184"/>
    </location>
</feature>
<evidence type="ECO:0000256" key="1">
    <source>
        <dbReference type="SAM" id="MobiDB-lite"/>
    </source>
</evidence>
<feature type="compositionally biased region" description="Polar residues" evidence="1">
    <location>
        <begin position="146"/>
        <end position="158"/>
    </location>
</feature>